<comment type="subcellular location">
    <subcellularLocation>
        <location evidence="1 17">Cell membrane</location>
        <topology evidence="1 17">Multi-pass membrane protein</topology>
    </subcellularLocation>
</comment>
<dbReference type="InterPro" id="IPR027359">
    <property type="entry name" value="Volt_channel_dom_sf"/>
</dbReference>
<comment type="caution">
    <text evidence="25">The sequence shown here is derived from an EMBL/GenBank/DDBJ whole genome shotgun (WGS) entry which is preliminary data.</text>
</comment>
<feature type="transmembrane region" description="Helical" evidence="17">
    <location>
        <begin position="544"/>
        <end position="566"/>
    </location>
</feature>
<organism evidence="25 26">
    <name type="scientific">Xiphorhynchus elegans</name>
    <name type="common">elegant woodcreeper</name>
    <dbReference type="NCBI Taxonomy" id="269412"/>
    <lineage>
        <taxon>Eukaryota</taxon>
        <taxon>Metazoa</taxon>
        <taxon>Chordata</taxon>
        <taxon>Craniata</taxon>
        <taxon>Vertebrata</taxon>
        <taxon>Euteleostomi</taxon>
        <taxon>Archelosauria</taxon>
        <taxon>Archosauria</taxon>
        <taxon>Dinosauria</taxon>
        <taxon>Saurischia</taxon>
        <taxon>Theropoda</taxon>
        <taxon>Coelurosauria</taxon>
        <taxon>Aves</taxon>
        <taxon>Neognathae</taxon>
        <taxon>Neoaves</taxon>
        <taxon>Telluraves</taxon>
        <taxon>Australaves</taxon>
        <taxon>Passeriformes</taxon>
        <taxon>Dendrocolaptidae</taxon>
        <taxon>Xiphorhynchus</taxon>
    </lineage>
</organism>
<evidence type="ECO:0000256" key="18">
    <source>
        <dbReference type="SAM" id="Coils"/>
    </source>
</evidence>
<feature type="transmembrane region" description="Helical" evidence="17">
    <location>
        <begin position="1013"/>
        <end position="1033"/>
    </location>
</feature>
<dbReference type="InterPro" id="IPR005821">
    <property type="entry name" value="Ion_trans_dom"/>
</dbReference>
<keyword evidence="15 17" id="KW-0407">Ion channel</keyword>
<dbReference type="InterPro" id="IPR044564">
    <property type="entry name" value="Na_chnl_inactivation_gate"/>
</dbReference>
<dbReference type="Gene3D" id="1.20.120.350">
    <property type="entry name" value="Voltage-gated potassium channels. Chain C"/>
    <property type="match status" value="3"/>
</dbReference>
<evidence type="ECO:0000256" key="7">
    <source>
        <dbReference type="ARBA" id="ARBA00022737"/>
    </source>
</evidence>
<evidence type="ECO:0000259" key="22">
    <source>
        <dbReference type="Pfam" id="PF06512"/>
    </source>
</evidence>
<feature type="signal peptide" evidence="20">
    <location>
        <begin position="1"/>
        <end position="21"/>
    </location>
</feature>
<feature type="transmembrane region" description="Helical" evidence="17">
    <location>
        <begin position="498"/>
        <end position="523"/>
    </location>
</feature>
<gene>
    <name evidence="25" type="primary">Scn2a_3</name>
    <name evidence="25" type="ORF">XIPELE_R05801</name>
</gene>
<feature type="domain" description="Sodium ion transport-associated" evidence="22">
    <location>
        <begin position="744"/>
        <end position="940"/>
    </location>
</feature>
<dbReference type="Pfam" id="PF24609">
    <property type="entry name" value="IQ_SCN5A_C"/>
    <property type="match status" value="1"/>
</dbReference>
<feature type="transmembrane region" description="Helical" evidence="17">
    <location>
        <begin position="1489"/>
        <end position="1512"/>
    </location>
</feature>
<comment type="caution">
    <text evidence="17">Lacks conserved residue(s) required for the propagation of feature annotation.</text>
</comment>
<dbReference type="Pfam" id="PF06512">
    <property type="entry name" value="Na_trans_assoc"/>
    <property type="match status" value="1"/>
</dbReference>
<keyword evidence="7" id="KW-0677">Repeat</keyword>
<feature type="transmembrane region" description="Helical" evidence="17">
    <location>
        <begin position="99"/>
        <end position="117"/>
    </location>
</feature>
<feature type="domain" description="Ion transport" evidence="21">
    <location>
        <begin position="944"/>
        <end position="1219"/>
    </location>
</feature>
<feature type="transmembrane region" description="Helical" evidence="17">
    <location>
        <begin position="1062"/>
        <end position="1088"/>
    </location>
</feature>
<comment type="catalytic activity">
    <reaction evidence="16">
        <text>Na(+)(in) = Na(+)(out)</text>
        <dbReference type="Rhea" id="RHEA:34963"/>
        <dbReference type="ChEBI" id="CHEBI:29101"/>
    </reaction>
</comment>
<keyword evidence="2 17" id="KW-0813">Transport</keyword>
<keyword evidence="11 17" id="KW-0406">Ion transport</keyword>
<dbReference type="Proteomes" id="UP000551443">
    <property type="component" value="Unassembled WGS sequence"/>
</dbReference>
<keyword evidence="5" id="KW-0597">Phosphoprotein</keyword>
<dbReference type="InterPro" id="IPR058542">
    <property type="entry name" value="IQ_SCN5A_C"/>
</dbReference>
<dbReference type="Gene3D" id="1.20.5.1190">
    <property type="entry name" value="iswi atpase"/>
    <property type="match status" value="1"/>
</dbReference>
<keyword evidence="8 17" id="KW-0851">Voltage-gated channel</keyword>
<dbReference type="GO" id="GO:0001518">
    <property type="term" value="C:voltage-gated sodium channel complex"/>
    <property type="evidence" value="ECO:0007669"/>
    <property type="project" value="UniProtKB-UniRule"/>
</dbReference>
<dbReference type="PANTHER" id="PTHR10037:SF278">
    <property type="entry name" value="SODIUM CHANNEL PROTEIN TYPE 2 SUBUNIT ALPHA"/>
    <property type="match status" value="1"/>
</dbReference>
<dbReference type="FunFam" id="1.20.120.350:FF:000002">
    <property type="entry name" value="Sodium channel protein"/>
    <property type="match status" value="1"/>
</dbReference>
<evidence type="ECO:0000256" key="17">
    <source>
        <dbReference type="RuleBase" id="RU361132"/>
    </source>
</evidence>
<dbReference type="FunFam" id="1.10.238.10:FF:000002">
    <property type="entry name" value="Sodium channel protein"/>
    <property type="match status" value="1"/>
</dbReference>
<feature type="domain" description="SCN5A-like C-terminal IQ motif" evidence="24">
    <location>
        <begin position="1634"/>
        <end position="1668"/>
    </location>
</feature>
<feature type="region of interest" description="Disordered" evidence="19">
    <location>
        <begin position="211"/>
        <end position="262"/>
    </location>
</feature>
<dbReference type="FunFam" id="1.10.287.70:FF:000001">
    <property type="entry name" value="Sodium channel protein"/>
    <property type="match status" value="1"/>
</dbReference>
<keyword evidence="14 17" id="KW-0739">Sodium transport</keyword>
<feature type="domain" description="Ion transport" evidence="21">
    <location>
        <begin position="507"/>
        <end position="737"/>
    </location>
</feature>
<feature type="transmembrane region" description="Helical" evidence="17">
    <location>
        <begin position="985"/>
        <end position="1007"/>
    </location>
</feature>
<evidence type="ECO:0000256" key="11">
    <source>
        <dbReference type="ARBA" id="ARBA00023065"/>
    </source>
</evidence>
<dbReference type="CDD" id="cd13433">
    <property type="entry name" value="Na_channel_gate"/>
    <property type="match status" value="1"/>
</dbReference>
<dbReference type="Gene3D" id="1.10.238.10">
    <property type="entry name" value="EF-hand"/>
    <property type="match status" value="1"/>
</dbReference>
<feature type="non-terminal residue" evidence="25">
    <location>
        <position position="1"/>
    </location>
</feature>
<dbReference type="GO" id="GO:0005248">
    <property type="term" value="F:voltage-gated sodium channel activity"/>
    <property type="evidence" value="ECO:0007669"/>
    <property type="project" value="InterPro"/>
</dbReference>
<dbReference type="GO" id="GO:0019228">
    <property type="term" value="P:neuronal action potential"/>
    <property type="evidence" value="ECO:0007669"/>
    <property type="project" value="TreeGrafter"/>
</dbReference>
<feature type="region of interest" description="Disordered" evidence="19">
    <location>
        <begin position="1687"/>
        <end position="1737"/>
    </location>
</feature>
<dbReference type="SUPFAM" id="SSF81324">
    <property type="entry name" value="Voltage-gated potassium channels"/>
    <property type="match status" value="4"/>
</dbReference>
<feature type="domain" description="Ion transport" evidence="21">
    <location>
        <begin position="1"/>
        <end position="170"/>
    </location>
</feature>
<proteinExistence type="inferred from homology"/>
<keyword evidence="18" id="KW-0175">Coiled coil</keyword>
<keyword evidence="3 17" id="KW-0894">Sodium channel</keyword>
<evidence type="ECO:0000256" key="10">
    <source>
        <dbReference type="ARBA" id="ARBA00023053"/>
    </source>
</evidence>
<evidence type="ECO:0000256" key="4">
    <source>
        <dbReference type="ARBA" id="ARBA00022475"/>
    </source>
</evidence>
<dbReference type="Gene3D" id="1.10.287.70">
    <property type="match status" value="4"/>
</dbReference>
<evidence type="ECO:0000259" key="21">
    <source>
        <dbReference type="Pfam" id="PF00520"/>
    </source>
</evidence>
<evidence type="ECO:0000259" key="24">
    <source>
        <dbReference type="Pfam" id="PF24609"/>
    </source>
</evidence>
<dbReference type="InterPro" id="IPR043203">
    <property type="entry name" value="VGCC_Ca_Na"/>
</dbReference>
<dbReference type="PANTHER" id="PTHR10037">
    <property type="entry name" value="VOLTAGE-GATED CATION CHANNEL CALCIUM AND SODIUM"/>
    <property type="match status" value="1"/>
</dbReference>
<protein>
    <recommendedName>
        <fullName evidence="17">Sodium channel protein</fullName>
    </recommendedName>
</protein>
<evidence type="ECO:0000256" key="9">
    <source>
        <dbReference type="ARBA" id="ARBA00022989"/>
    </source>
</evidence>
<feature type="transmembrane region" description="Helical" evidence="17">
    <location>
        <begin position="704"/>
        <end position="730"/>
    </location>
</feature>
<feature type="transmembrane region" description="Helical" evidence="17">
    <location>
        <begin position="1298"/>
        <end position="1316"/>
    </location>
</feature>
<dbReference type="FunFam" id="1.20.120.350:FF:000004">
    <property type="entry name" value="Sodium channel protein"/>
    <property type="match status" value="1"/>
</dbReference>
<keyword evidence="20" id="KW-0732">Signal</keyword>
<evidence type="ECO:0000256" key="13">
    <source>
        <dbReference type="ARBA" id="ARBA00023157"/>
    </source>
</evidence>
<sequence>MILTVFCLSVFALIGLQLFMGNLRNKCLFWPSENSTAFEKDVAPYFNGTEFDWAAYIKEESHFYRLDGAKDFLLCGNSTDAGKCPEEFICVKAGKNPNYGYTSFDTFSWAFLSLFRLMTQDYWENLYQLTLRAAGQSYMIFFVVVIFLGSFYLINLILAVVAMAYEEQNQANIVEAEQREADFQLMLEQLRKQQEEAQAIAEAAAEMNEYSGESGIAGPSDSSSETSKLSSKSAKERRNRRKKRKQRELSGEEDDIKLPKSESYGSIKKKGFRFSFDGNRRANGNRFPSSHQSLLSVRGSLFSPRRSSRTSLFSFREYGRERGSENEFADDEHSTFEDSLSRRGSLFLPCRQGERRSSNISQDSKASRRLAAFPVNGKMQSAVDCNGVVSLVDGPPGLLSPTGQLLPEVIIDKLTPDGNSTATEIEIKNRRTSSFQIPVELLEDPTVRQRAMSLAGIITNTMEELEESRQKCPPHWNKFAHTFLIWDCCELWLKVKSVVAFIVMDPLVDLAITVCIVLNTLFMAMEHYPMTKEFENVLKIGNQVFTGIFAAEMVLKIIAMDPFYYFQFGWNIFDSFIVTLSLVELFLSNVDGLSVLRSFRLLRVFKLAKSWPTLNMLIKIIGNSVGALGNLTLVLAIIVFIFAVVGMQLFGKSYKECVCKISSDCELPRWHMHDFFHSFLIVFRVLCGEWIETMWDCMQVAGQAMCLTVFMMVMVIGNLVVLNLFLALLLSSFSSDNLTATEDDNEINNLQIAVARIQNAIDYLKRKAGECVQKSCVGKQAVVNQRTATNQLNDERDRCISNCTITELRIDTNYRKNENGMATVISGNDYTSFINNPSLTVTVPIALGESDFEHLNTEEFSSDSDLDESKEKLNFSSSSEGSTVNLAAFGEEKAETEPEKASELQACFTEGCVRKFKCCKGNKESTKGRIWWNLRKTCYKIVEHNWFETFIVFMILLSSGALAFEDINIERRKTVKIILDYADKIFTYVFILEMVLKWVAYGFQTYFTNAWCWLDFLIVDVSLISLVATALGYSELGAIKSLRTLRALRPLRALSRFEGMRVVVNALTGAIPSIMNVLLVCLTFWLVFSIMGVNLFAGKFYHCVNTTNDKIFTPQQVSNKSACEMTNMTTGDARWKNVKVNFDNVAIGYLSLLQVATFKGWMDIMYAAVDSTQVKKQPIYEDSLYMYMYFVAFIIFGSFFTLNLFIGVIIDNFNQQKKKISQDIFMTEEQKKYYNAMKKLGSKKPQKPIPRPANKLQGLVFDIVTKQAFDITIMVLICLNMVTMMIETDDQSEVMENILYWINLVFVVLFTGECLFKIFSLRYYYFTIGWNIFDFVVVILSIVGMFLAEMIEKYFVSPTLFRVVRLARIGRILRLIKGAKGIRTLLFALMMSLPALFNIGLLLFLVMFIYAIFGMSNFAYVKKEAGIDDMFNFETFGNSMICLFQITTSGGWDTLLAPILNSGEPDCDPNKAHPGSSVKGDCGNPSVGIFFFVSYIIISFLVVVNMYIAVILENFGVATEESAEPLGEDDFEMFYEVWEKYDPDATQFIEYSKLSDFAASLDPPLNIPKPNTIQLIAMDLPMVSGDRIHCLDILFAFTKRVLGESDEMDALKIQMEDRFMASNPSKASYEPITTTLKRKHEEMSATIIQRAYRRHLLRQSVKKLSFMYRKDGVDLLIKEDMIIGKLSENSPPEKMDMSASATAPPSYDSVTKPEKEKYEDDKSEKEDKRKDRKGNKK</sequence>
<name>A0A7L3P2I9_9DEND</name>
<feature type="compositionally biased region" description="Basic and acidic residues" evidence="19">
    <location>
        <begin position="1711"/>
        <end position="1729"/>
    </location>
</feature>
<evidence type="ECO:0000256" key="6">
    <source>
        <dbReference type="ARBA" id="ARBA00022692"/>
    </source>
</evidence>
<dbReference type="FunFam" id="1.10.287.70:FF:000006">
    <property type="entry name" value="Sodium channel protein"/>
    <property type="match status" value="1"/>
</dbReference>
<feature type="domain" description="Ion transport" evidence="21">
    <location>
        <begin position="1267"/>
        <end position="1522"/>
    </location>
</feature>
<dbReference type="FunFam" id="1.20.5.1190:FF:000001">
    <property type="entry name" value="Sodium channel protein"/>
    <property type="match status" value="1"/>
</dbReference>
<dbReference type="EMBL" id="VZUH01000540">
    <property type="protein sequence ID" value="NXU83318.1"/>
    <property type="molecule type" value="Genomic_DNA"/>
</dbReference>
<dbReference type="GO" id="GO:0086010">
    <property type="term" value="P:membrane depolarization during action potential"/>
    <property type="evidence" value="ECO:0007669"/>
    <property type="project" value="TreeGrafter"/>
</dbReference>
<feature type="compositionally biased region" description="Basic residues" evidence="19">
    <location>
        <begin position="235"/>
        <end position="246"/>
    </location>
</feature>
<dbReference type="Pfam" id="PF11933">
    <property type="entry name" value="Na_trans_cytopl"/>
    <property type="match status" value="1"/>
</dbReference>
<evidence type="ECO:0000256" key="1">
    <source>
        <dbReference type="ARBA" id="ARBA00004651"/>
    </source>
</evidence>
<evidence type="ECO:0000256" key="5">
    <source>
        <dbReference type="ARBA" id="ARBA00022553"/>
    </source>
</evidence>
<keyword evidence="6 17" id="KW-0812">Transmembrane</keyword>
<feature type="transmembrane region" description="Helical" evidence="17">
    <location>
        <begin position="1323"/>
        <end position="1348"/>
    </location>
</feature>
<feature type="transmembrane region" description="Helical" evidence="17">
    <location>
        <begin position="138"/>
        <end position="165"/>
    </location>
</feature>
<comment type="similarity">
    <text evidence="17">Belongs to the sodium channel (TC 1.A.1.10) family.</text>
</comment>
<feature type="transmembrane region" description="Helical" evidence="17">
    <location>
        <begin position="946"/>
        <end position="964"/>
    </location>
</feature>
<dbReference type="Pfam" id="PF00520">
    <property type="entry name" value="Ion_trans"/>
    <property type="match status" value="4"/>
</dbReference>
<dbReference type="InterPro" id="IPR024583">
    <property type="entry name" value="Na_trans_cytopl"/>
</dbReference>
<dbReference type="PRINTS" id="PR00170">
    <property type="entry name" value="NACHANNEL"/>
</dbReference>
<keyword evidence="12 17" id="KW-0472">Membrane</keyword>
<feature type="non-terminal residue" evidence="25">
    <location>
        <position position="1737"/>
    </location>
</feature>
<dbReference type="InterPro" id="IPR001696">
    <property type="entry name" value="Na_channel_asu"/>
</dbReference>
<keyword evidence="4" id="KW-1003">Cell membrane</keyword>
<evidence type="ECO:0000256" key="16">
    <source>
        <dbReference type="ARBA" id="ARBA00036239"/>
    </source>
</evidence>
<keyword evidence="13" id="KW-1015">Disulfide bond</keyword>
<dbReference type="InterPro" id="IPR010526">
    <property type="entry name" value="Na_trans_assoc_dom"/>
</dbReference>
<evidence type="ECO:0000256" key="2">
    <source>
        <dbReference type="ARBA" id="ARBA00022448"/>
    </source>
</evidence>
<reference evidence="25 26" key="1">
    <citation type="submission" date="2019-09" db="EMBL/GenBank/DDBJ databases">
        <title>Bird 10,000 Genomes (B10K) Project - Family phase.</title>
        <authorList>
            <person name="Zhang G."/>
        </authorList>
    </citation>
    <scope>NUCLEOTIDE SEQUENCE [LARGE SCALE GENOMIC DNA]</scope>
    <source>
        <strain evidence="25">OUT-0059</strain>
        <tissue evidence="25">Muscle</tissue>
    </source>
</reference>
<feature type="transmembrane region" description="Helical" evidence="17">
    <location>
        <begin position="617"/>
        <end position="645"/>
    </location>
</feature>
<evidence type="ECO:0000313" key="26">
    <source>
        <dbReference type="Proteomes" id="UP000551443"/>
    </source>
</evidence>
<keyword evidence="9 17" id="KW-1133">Transmembrane helix</keyword>
<evidence type="ECO:0000313" key="25">
    <source>
        <dbReference type="EMBL" id="NXU83318.1"/>
    </source>
</evidence>
<evidence type="ECO:0000256" key="14">
    <source>
        <dbReference type="ARBA" id="ARBA00023201"/>
    </source>
</evidence>
<feature type="compositionally biased region" description="Low complexity" evidence="19">
    <location>
        <begin position="220"/>
        <end position="232"/>
    </location>
</feature>
<feature type="coiled-coil region" evidence="18">
    <location>
        <begin position="173"/>
        <end position="207"/>
    </location>
</feature>
<accession>A0A7L3P2I9</accession>
<evidence type="ECO:0000256" key="20">
    <source>
        <dbReference type="SAM" id="SignalP"/>
    </source>
</evidence>
<evidence type="ECO:0000256" key="8">
    <source>
        <dbReference type="ARBA" id="ARBA00022882"/>
    </source>
</evidence>
<evidence type="ECO:0000259" key="23">
    <source>
        <dbReference type="Pfam" id="PF11933"/>
    </source>
</evidence>
<evidence type="ECO:0000256" key="12">
    <source>
        <dbReference type="ARBA" id="ARBA00023136"/>
    </source>
</evidence>
<evidence type="ECO:0000256" key="15">
    <source>
        <dbReference type="ARBA" id="ARBA00023303"/>
    </source>
</evidence>
<dbReference type="PROSITE" id="PS50096">
    <property type="entry name" value="IQ"/>
    <property type="match status" value="1"/>
</dbReference>
<dbReference type="FunFam" id="1.20.120.350:FF:000003">
    <property type="entry name" value="Voltage-dependent sodium channel"/>
    <property type="match status" value="1"/>
</dbReference>
<keyword evidence="26" id="KW-1185">Reference proteome</keyword>
<feature type="domain" description="Voltage-gated Na+ ion channel cytoplasmic" evidence="23">
    <location>
        <begin position="293"/>
        <end position="455"/>
    </location>
</feature>
<feature type="transmembrane region" description="Helical" evidence="17">
    <location>
        <begin position="1385"/>
        <end position="1413"/>
    </location>
</feature>
<feature type="transmembrane region" description="Helical" evidence="17">
    <location>
        <begin position="1186"/>
        <end position="1210"/>
    </location>
</feature>
<keyword evidence="10 17" id="KW-0915">Sodium</keyword>
<evidence type="ECO:0000256" key="19">
    <source>
        <dbReference type="SAM" id="MobiDB-lite"/>
    </source>
</evidence>
<comment type="function">
    <text evidence="17">Mediates the voltage-dependent sodium ion permeability of excitable membranes. Assuming opened or closed conformations in response to the voltage difference across the membrane, the protein forms a sodium-selective channel through which Na(+) ions may pass in accordance with their electrochemical gradient.</text>
</comment>
<evidence type="ECO:0000256" key="3">
    <source>
        <dbReference type="ARBA" id="ARBA00022461"/>
    </source>
</evidence>
<feature type="transmembrane region" description="Helical" evidence="17">
    <location>
        <begin position="1268"/>
        <end position="1286"/>
    </location>
</feature>
<feature type="chain" id="PRO_5029720442" description="Sodium channel protein" evidence="20">
    <location>
        <begin position="22"/>
        <end position="1737"/>
    </location>
</feature>